<protein>
    <submittedName>
        <fullName evidence="3">Pilus assembly protein</fullName>
    </submittedName>
</protein>
<dbReference type="InterPro" id="IPR012495">
    <property type="entry name" value="TadE-like_dom"/>
</dbReference>
<dbReference type="Pfam" id="PF07811">
    <property type="entry name" value="TadE"/>
    <property type="match status" value="1"/>
</dbReference>
<accession>A0A7C4KYH0</accession>
<reference evidence="3" key="1">
    <citation type="journal article" date="2020" name="mSystems">
        <title>Genome- and Community-Level Interaction Insights into Carbon Utilization and Element Cycling Functions of Hydrothermarchaeota in Hydrothermal Sediment.</title>
        <authorList>
            <person name="Zhou Z."/>
            <person name="Liu Y."/>
            <person name="Xu W."/>
            <person name="Pan J."/>
            <person name="Luo Z.H."/>
            <person name="Li M."/>
        </authorList>
    </citation>
    <scope>NUCLEOTIDE SEQUENCE [LARGE SCALE GENOMIC DNA]</scope>
    <source>
        <strain evidence="3">SpSt-556</strain>
    </source>
</reference>
<dbReference type="EMBL" id="DSXR01000041">
    <property type="protein sequence ID" value="HGS86616.1"/>
    <property type="molecule type" value="Genomic_DNA"/>
</dbReference>
<keyword evidence="1" id="KW-0812">Transmembrane</keyword>
<name>A0A7C4KYH0_9CHLR</name>
<proteinExistence type="predicted"/>
<keyword evidence="1" id="KW-0472">Membrane</keyword>
<evidence type="ECO:0000313" key="3">
    <source>
        <dbReference type="EMBL" id="HGS86616.1"/>
    </source>
</evidence>
<keyword evidence="1" id="KW-1133">Transmembrane helix</keyword>
<organism evidence="3">
    <name type="scientific">Bellilinea caldifistulae</name>
    <dbReference type="NCBI Taxonomy" id="360411"/>
    <lineage>
        <taxon>Bacteria</taxon>
        <taxon>Bacillati</taxon>
        <taxon>Chloroflexota</taxon>
        <taxon>Anaerolineae</taxon>
        <taxon>Anaerolineales</taxon>
        <taxon>Anaerolineaceae</taxon>
        <taxon>Bellilinea</taxon>
    </lineage>
</organism>
<feature type="transmembrane region" description="Helical" evidence="1">
    <location>
        <begin position="25"/>
        <end position="49"/>
    </location>
</feature>
<evidence type="ECO:0000256" key="1">
    <source>
        <dbReference type="SAM" id="Phobius"/>
    </source>
</evidence>
<gene>
    <name evidence="3" type="ORF">ENT17_03255</name>
</gene>
<evidence type="ECO:0000259" key="2">
    <source>
        <dbReference type="Pfam" id="PF07811"/>
    </source>
</evidence>
<feature type="domain" description="TadE-like" evidence="2">
    <location>
        <begin position="23"/>
        <end position="64"/>
    </location>
</feature>
<comment type="caution">
    <text evidence="3">The sequence shown here is derived from an EMBL/GenBank/DDBJ whole genome shotgun (WGS) entry which is preliminary data.</text>
</comment>
<sequence length="205" mass="23161">MPRLSEQPAPHSHPRHFRTGRAQSFIELALVLPVLFIILLGVVEVAIFIGRYLDVLDLTREVARQAAREERFTAPSTFFAEVDSYLAAPPTGLNSYITMNNATDDMVVSVFDLRGSGERILHVWSNTSENYKKDCEGNEVRTEPYYTLDRVMAIGSPDVNEGMVAVEIYYCHPLVLNIPLITSFIPNPVQIHAYSIFPFPAIKYR</sequence>
<dbReference type="AlphaFoldDB" id="A0A7C4KYH0"/>